<dbReference type="OMA" id="GVQLESY"/>
<evidence type="ECO:0000313" key="3">
    <source>
        <dbReference type="Proteomes" id="UP000694845"/>
    </source>
</evidence>
<dbReference type="SUPFAM" id="SSF52833">
    <property type="entry name" value="Thioredoxin-like"/>
    <property type="match status" value="1"/>
</dbReference>
<dbReference type="Gene3D" id="3.40.30.10">
    <property type="entry name" value="Glutaredoxin"/>
    <property type="match status" value="1"/>
</dbReference>
<dbReference type="Proteomes" id="UP000694845">
    <property type="component" value="Unplaced"/>
</dbReference>
<dbReference type="RefSeq" id="XP_022079229.1">
    <property type="nucleotide sequence ID" value="XM_022223537.1"/>
</dbReference>
<dbReference type="KEGG" id="aplc:110973071"/>
<evidence type="ECO:0000256" key="1">
    <source>
        <dbReference type="SAM" id="SignalP"/>
    </source>
</evidence>
<sequence length="222" mass="25171">MKYAVVLCAVVVVLARVWSGVGQNPIPHRPPRGFVYPLGNNCNAPVEVTVFVDLICPESKQAWPAFKKVADYYNSGSAVQVSLETITFPLPYHRASFPAAQASYILRFLKGAASYMWFDYIFEHQSKYYNDAILNTKQSEIHTMLAKDIAASTGVAMSDILTHFEDLDSSREEEIVMWKYACSRTVSGTPFVFINGVRVDFWTSWTLDDWRRVIDPLLEPEI</sequence>
<name>A0A8B7XEP5_ACAPL</name>
<dbReference type="OrthoDB" id="37297at2759"/>
<keyword evidence="1" id="KW-0732">Signal</keyword>
<dbReference type="GeneID" id="110973071"/>
<dbReference type="AlphaFoldDB" id="A0A8B7XEP5"/>
<dbReference type="PANTHER" id="PTHR33875:SF2">
    <property type="entry name" value="ACR183CP"/>
    <property type="match status" value="1"/>
</dbReference>
<keyword evidence="3" id="KW-1185">Reference proteome</keyword>
<dbReference type="InterPro" id="IPR012336">
    <property type="entry name" value="Thioredoxin-like_fold"/>
</dbReference>
<dbReference type="PANTHER" id="PTHR33875">
    <property type="entry name" value="OS09G0542200 PROTEIN"/>
    <property type="match status" value="1"/>
</dbReference>
<feature type="chain" id="PRO_5034917661" evidence="1">
    <location>
        <begin position="23"/>
        <end position="222"/>
    </location>
</feature>
<reference evidence="4" key="1">
    <citation type="submission" date="2025-08" db="UniProtKB">
        <authorList>
            <consortium name="RefSeq"/>
        </authorList>
    </citation>
    <scope>IDENTIFICATION</scope>
</reference>
<accession>A0A8B7XEP5</accession>
<feature type="signal peptide" evidence="1">
    <location>
        <begin position="1"/>
        <end position="22"/>
    </location>
</feature>
<gene>
    <name evidence="4" type="primary">LOC110973071</name>
</gene>
<proteinExistence type="predicted"/>
<evidence type="ECO:0000313" key="4">
    <source>
        <dbReference type="RefSeq" id="XP_022079229.1"/>
    </source>
</evidence>
<organism evidence="3 4">
    <name type="scientific">Acanthaster planci</name>
    <name type="common">Crown-of-thorns starfish</name>
    <dbReference type="NCBI Taxonomy" id="133434"/>
    <lineage>
        <taxon>Eukaryota</taxon>
        <taxon>Metazoa</taxon>
        <taxon>Echinodermata</taxon>
        <taxon>Eleutherozoa</taxon>
        <taxon>Asterozoa</taxon>
        <taxon>Asteroidea</taxon>
        <taxon>Valvatacea</taxon>
        <taxon>Valvatida</taxon>
        <taxon>Acanthasteridae</taxon>
        <taxon>Acanthaster</taxon>
    </lineage>
</organism>
<dbReference type="InterPro" id="IPR036249">
    <property type="entry name" value="Thioredoxin-like_sf"/>
</dbReference>
<evidence type="ECO:0000259" key="2">
    <source>
        <dbReference type="Pfam" id="PF13462"/>
    </source>
</evidence>
<feature type="domain" description="Thioredoxin-like fold" evidence="2">
    <location>
        <begin position="42"/>
        <end position="215"/>
    </location>
</feature>
<protein>
    <submittedName>
        <fullName evidence="4">Uncharacterized protein LOC110973071</fullName>
    </submittedName>
</protein>
<dbReference type="Pfam" id="PF13462">
    <property type="entry name" value="Thioredoxin_4"/>
    <property type="match status" value="1"/>
</dbReference>